<reference evidence="8 9" key="1">
    <citation type="journal article" date="2018" name="Int. J. Syst. Evol. Microbiol.">
        <title>Paraburkholderia azotifigens sp. nov., a nitrogen-fixing bacterium isolated from paddy soil.</title>
        <authorList>
            <person name="Choi G.M."/>
            <person name="Im W.T."/>
        </authorList>
    </citation>
    <scope>NUCLEOTIDE SEQUENCE [LARGE SCALE GENOMIC DNA]</scope>
    <source>
        <strain evidence="8 9">NF 2-5-3</strain>
    </source>
</reference>
<dbReference type="InterPro" id="IPR012951">
    <property type="entry name" value="BBE"/>
</dbReference>
<reference evidence="8" key="2">
    <citation type="submission" date="2019-08" db="EMBL/GenBank/DDBJ databases">
        <authorList>
            <person name="Im W.-T."/>
        </authorList>
    </citation>
    <scope>NUCLEOTIDE SEQUENCE</scope>
    <source>
        <strain evidence="8">NF 2-5-3</strain>
    </source>
</reference>
<dbReference type="InterPro" id="IPR016166">
    <property type="entry name" value="FAD-bd_PCMH"/>
</dbReference>
<comment type="cofactor">
    <cofactor evidence="1">
        <name>FAD</name>
        <dbReference type="ChEBI" id="CHEBI:57692"/>
    </cofactor>
</comment>
<comment type="caution">
    <text evidence="8">The sequence shown here is derived from an EMBL/GenBank/DDBJ whole genome shotgun (WGS) entry which is preliminary data.</text>
</comment>
<gene>
    <name evidence="8" type="ORF">FRZ40_41460</name>
    <name evidence="7" type="ORF">V4C56_39300</name>
</gene>
<dbReference type="Pfam" id="PF08031">
    <property type="entry name" value="BBE"/>
    <property type="match status" value="1"/>
</dbReference>
<dbReference type="PANTHER" id="PTHR42973:SF39">
    <property type="entry name" value="FAD-BINDING PCMH-TYPE DOMAIN-CONTAINING PROTEIN"/>
    <property type="match status" value="1"/>
</dbReference>
<dbReference type="Gene3D" id="3.40.462.20">
    <property type="match status" value="1"/>
</dbReference>
<dbReference type="GO" id="GO:0071949">
    <property type="term" value="F:FAD binding"/>
    <property type="evidence" value="ECO:0007669"/>
    <property type="project" value="InterPro"/>
</dbReference>
<accession>A0A5C6V854</accession>
<comment type="similarity">
    <text evidence="2">Belongs to the oxygen-dependent FAD-linked oxidoreductase family.</text>
</comment>
<evidence type="ECO:0000256" key="3">
    <source>
        <dbReference type="ARBA" id="ARBA00022630"/>
    </source>
</evidence>
<evidence type="ECO:0000313" key="8">
    <source>
        <dbReference type="EMBL" id="TXC80711.1"/>
    </source>
</evidence>
<organism evidence="8 9">
    <name type="scientific">Paraburkholderia azotifigens</name>
    <dbReference type="NCBI Taxonomy" id="2057004"/>
    <lineage>
        <taxon>Bacteria</taxon>
        <taxon>Pseudomonadati</taxon>
        <taxon>Pseudomonadota</taxon>
        <taxon>Betaproteobacteria</taxon>
        <taxon>Burkholderiales</taxon>
        <taxon>Burkholderiaceae</taxon>
        <taxon>Paraburkholderia</taxon>
    </lineage>
</organism>
<name>A0A5C6V854_9BURK</name>
<dbReference type="InterPro" id="IPR006093">
    <property type="entry name" value="Oxy_OxRdtase_FAD_BS"/>
</dbReference>
<evidence type="ECO:0000313" key="7">
    <source>
        <dbReference type="EMBL" id="MEM5345658.1"/>
    </source>
</evidence>
<evidence type="ECO:0000256" key="1">
    <source>
        <dbReference type="ARBA" id="ARBA00001974"/>
    </source>
</evidence>
<dbReference type="InterPro" id="IPR006094">
    <property type="entry name" value="Oxid_FAD_bind_N"/>
</dbReference>
<dbReference type="PROSITE" id="PS00862">
    <property type="entry name" value="OX2_COVAL_FAD"/>
    <property type="match status" value="1"/>
</dbReference>
<reference evidence="7 10" key="3">
    <citation type="submission" date="2024-01" db="EMBL/GenBank/DDBJ databases">
        <title>The diversity of rhizobia nodulating Mimosa spp. in eleven states of Brazil covering several biomes is determined by host plant, location, and edaphic factors.</title>
        <authorList>
            <person name="Rouws L."/>
            <person name="Barauna A."/>
            <person name="Beukes C."/>
            <person name="De Faria S.M."/>
            <person name="Gross E."/>
            <person name="Dos Reis Junior F.B."/>
            <person name="Simon M."/>
            <person name="Maluk M."/>
            <person name="Odee D.W."/>
            <person name="Kenicer G."/>
            <person name="Young J.P.W."/>
            <person name="Reis V.M."/>
            <person name="Zilli J."/>
            <person name="James E.K."/>
        </authorList>
    </citation>
    <scope>NUCLEOTIDE SEQUENCE [LARGE SCALE GENOMIC DNA]</scope>
    <source>
        <strain evidence="7 10">JPY530</strain>
    </source>
</reference>
<keyword evidence="3" id="KW-0285">Flavoprotein</keyword>
<dbReference type="EC" id="1.-.-.-" evidence="7"/>
<dbReference type="AlphaFoldDB" id="A0A5C6V854"/>
<dbReference type="InterPro" id="IPR016169">
    <property type="entry name" value="FAD-bd_PCMH_sub2"/>
</dbReference>
<dbReference type="SUPFAM" id="SSF56176">
    <property type="entry name" value="FAD-binding/transporter-associated domain-like"/>
    <property type="match status" value="1"/>
</dbReference>
<evidence type="ECO:0000313" key="10">
    <source>
        <dbReference type="Proteomes" id="UP001481677"/>
    </source>
</evidence>
<dbReference type="Pfam" id="PF01565">
    <property type="entry name" value="FAD_binding_4"/>
    <property type="match status" value="1"/>
</dbReference>
<protein>
    <submittedName>
        <fullName evidence="8">FAD-binding oxidoreductase</fullName>
        <ecNumber evidence="7">1.-.-.-</ecNumber>
    </submittedName>
</protein>
<dbReference type="InterPro" id="IPR050416">
    <property type="entry name" value="FAD-linked_Oxidoreductase"/>
</dbReference>
<keyword evidence="4" id="KW-0274">FAD</keyword>
<dbReference type="PROSITE" id="PS51387">
    <property type="entry name" value="FAD_PCMH"/>
    <property type="match status" value="1"/>
</dbReference>
<dbReference type="PANTHER" id="PTHR42973">
    <property type="entry name" value="BINDING OXIDOREDUCTASE, PUTATIVE (AFU_ORTHOLOGUE AFUA_1G17690)-RELATED"/>
    <property type="match status" value="1"/>
</dbReference>
<dbReference type="Gene3D" id="3.30.43.10">
    <property type="entry name" value="Uridine Diphospho-n-acetylenolpyruvylglucosamine Reductase, domain 2"/>
    <property type="match status" value="1"/>
</dbReference>
<keyword evidence="10" id="KW-1185">Reference proteome</keyword>
<evidence type="ECO:0000256" key="2">
    <source>
        <dbReference type="ARBA" id="ARBA00005466"/>
    </source>
</evidence>
<dbReference type="Proteomes" id="UP000321776">
    <property type="component" value="Unassembled WGS sequence"/>
</dbReference>
<dbReference type="InterPro" id="IPR016167">
    <property type="entry name" value="FAD-bd_PCMH_sub1"/>
</dbReference>
<proteinExistence type="inferred from homology"/>
<dbReference type="InterPro" id="IPR036318">
    <property type="entry name" value="FAD-bd_PCMH-like_sf"/>
</dbReference>
<dbReference type="RefSeq" id="WP_147238152.1">
    <property type="nucleotide sequence ID" value="NZ_JAZHFZ010000054.1"/>
</dbReference>
<dbReference type="GO" id="GO:0016491">
    <property type="term" value="F:oxidoreductase activity"/>
    <property type="evidence" value="ECO:0007669"/>
    <property type="project" value="UniProtKB-KW"/>
</dbReference>
<dbReference type="Gene3D" id="3.30.465.10">
    <property type="match status" value="1"/>
</dbReference>
<evidence type="ECO:0000256" key="5">
    <source>
        <dbReference type="ARBA" id="ARBA00023002"/>
    </source>
</evidence>
<feature type="domain" description="FAD-binding PCMH-type" evidence="6">
    <location>
        <begin position="41"/>
        <end position="211"/>
    </location>
</feature>
<keyword evidence="5 7" id="KW-0560">Oxidoreductase</keyword>
<evidence type="ECO:0000313" key="9">
    <source>
        <dbReference type="Proteomes" id="UP000321776"/>
    </source>
</evidence>
<dbReference type="EMBL" id="VOQS01000005">
    <property type="protein sequence ID" value="TXC80711.1"/>
    <property type="molecule type" value="Genomic_DNA"/>
</dbReference>
<evidence type="ECO:0000259" key="6">
    <source>
        <dbReference type="PROSITE" id="PS51387"/>
    </source>
</evidence>
<dbReference type="EMBL" id="JAZHGA010000051">
    <property type="protein sequence ID" value="MEM5345658.1"/>
    <property type="molecule type" value="Genomic_DNA"/>
</dbReference>
<evidence type="ECO:0000256" key="4">
    <source>
        <dbReference type="ARBA" id="ARBA00022827"/>
    </source>
</evidence>
<sequence>MLPTGSLADAAAELAATFRGQLLKPADAGYEDARKVHNGLVDARPALIAKCHGVADVVGALEVARKLGLEVAVRGGGHNVAGRAMIDDGLVVDLSLMRGIHVDPESRTAWAQGGVTWGELNRETQLHGLAVTGGVVSSTGIAGLTLGGGVGWLMGKYGLALDNLRAVNLVTADGKVLRASKDREPELFWALRGGGGNFGVATSLEYALHAVGPTIMGGPIVHPIERARALLEFFRDSTRSLSDEQTLYATLTHAPDGSGKEVAVLVASHCGLSEDAERAMRPLKQFGHPIVDAVGPMPYCQLNRMLDANFPKGALNYWKSSFLTELSDAAIDTMIRCFARCPTTMGQLLLEHFHGAVTRVDVSDTAFPHRREGYNFLVLAQWMQPENSDACIAWARETYEAMQPFFAEGRYVNYLDDDDTGEQAAAYGPNYRRLQQIKARYDPTNFFHVNQNIRPLA</sequence>
<dbReference type="Proteomes" id="UP001481677">
    <property type="component" value="Unassembled WGS sequence"/>
</dbReference>